<protein>
    <submittedName>
        <fullName evidence="1">Uncharacterized protein</fullName>
    </submittedName>
</protein>
<comment type="caution">
    <text evidence="1">The sequence shown here is derived from an EMBL/GenBank/DDBJ whole genome shotgun (WGS) entry which is preliminary data.</text>
</comment>
<evidence type="ECO:0000313" key="2">
    <source>
        <dbReference type="Proteomes" id="UP000887013"/>
    </source>
</evidence>
<organism evidence="1 2">
    <name type="scientific">Nephila pilipes</name>
    <name type="common">Giant wood spider</name>
    <name type="synonym">Nephila maculata</name>
    <dbReference type="NCBI Taxonomy" id="299642"/>
    <lineage>
        <taxon>Eukaryota</taxon>
        <taxon>Metazoa</taxon>
        <taxon>Ecdysozoa</taxon>
        <taxon>Arthropoda</taxon>
        <taxon>Chelicerata</taxon>
        <taxon>Arachnida</taxon>
        <taxon>Araneae</taxon>
        <taxon>Araneomorphae</taxon>
        <taxon>Entelegynae</taxon>
        <taxon>Araneoidea</taxon>
        <taxon>Nephilidae</taxon>
        <taxon>Nephila</taxon>
    </lineage>
</organism>
<accession>A0A8X6U1V7</accession>
<dbReference type="AlphaFoldDB" id="A0A8X6U1V7"/>
<keyword evidence="2" id="KW-1185">Reference proteome</keyword>
<reference evidence="1" key="1">
    <citation type="submission" date="2020-08" db="EMBL/GenBank/DDBJ databases">
        <title>Multicomponent nature underlies the extraordinary mechanical properties of spider dragline silk.</title>
        <authorList>
            <person name="Kono N."/>
            <person name="Nakamura H."/>
            <person name="Mori M."/>
            <person name="Yoshida Y."/>
            <person name="Ohtoshi R."/>
            <person name="Malay A.D."/>
            <person name="Moran D.A.P."/>
            <person name="Tomita M."/>
            <person name="Numata K."/>
            <person name="Arakawa K."/>
        </authorList>
    </citation>
    <scope>NUCLEOTIDE SEQUENCE</scope>
</reference>
<name>A0A8X6U1V7_NEPPI</name>
<dbReference type="Proteomes" id="UP000887013">
    <property type="component" value="Unassembled WGS sequence"/>
</dbReference>
<proteinExistence type="predicted"/>
<dbReference type="EMBL" id="BMAW01118755">
    <property type="protein sequence ID" value="GFT81366.1"/>
    <property type="molecule type" value="Genomic_DNA"/>
</dbReference>
<sequence length="210" mass="23596">MEATKNINSTTPDVEDWDISFGIPLDELHEILNVAELAKEFADDTLRWDDNVSGTQQCIEVPEQNTCAPSTSKQAVPVLELANVEPFNYNVTSTFTNPIHNFEETQDARTLLPSKGYRRMTSVRSFAPSKCLLSRLMLNSIVDDENVLFICIQFLRWSLETNGSCTIQLESCVALTPCFNDRHAPKNRRSFVRTAASSNNICVVCLFGRP</sequence>
<gene>
    <name evidence="1" type="ORF">NPIL_234051</name>
</gene>
<evidence type="ECO:0000313" key="1">
    <source>
        <dbReference type="EMBL" id="GFT81366.1"/>
    </source>
</evidence>